<reference evidence="2" key="2">
    <citation type="journal article" date="2023" name="IMA Fungus">
        <title>Comparative genomic study of the Penicillium genus elucidates a diverse pangenome and 15 lateral gene transfer events.</title>
        <authorList>
            <person name="Petersen C."/>
            <person name="Sorensen T."/>
            <person name="Nielsen M.R."/>
            <person name="Sondergaard T.E."/>
            <person name="Sorensen J.L."/>
            <person name="Fitzpatrick D.A."/>
            <person name="Frisvad J.C."/>
            <person name="Nielsen K.L."/>
        </authorList>
    </citation>
    <scope>NUCLEOTIDE SEQUENCE</scope>
    <source>
        <strain evidence="2">IBT 16125</strain>
    </source>
</reference>
<evidence type="ECO:0000313" key="3">
    <source>
        <dbReference type="Proteomes" id="UP001213681"/>
    </source>
</evidence>
<proteinExistence type="predicted"/>
<dbReference type="RefSeq" id="XP_056767176.1">
    <property type="nucleotide sequence ID" value="XM_056908558.1"/>
</dbReference>
<organism evidence="2 3">
    <name type="scientific">Penicillium daleae</name>
    <dbReference type="NCBI Taxonomy" id="63821"/>
    <lineage>
        <taxon>Eukaryota</taxon>
        <taxon>Fungi</taxon>
        <taxon>Dikarya</taxon>
        <taxon>Ascomycota</taxon>
        <taxon>Pezizomycotina</taxon>
        <taxon>Eurotiomycetes</taxon>
        <taxon>Eurotiomycetidae</taxon>
        <taxon>Eurotiales</taxon>
        <taxon>Aspergillaceae</taxon>
        <taxon>Penicillium</taxon>
    </lineage>
</organism>
<feature type="region of interest" description="Disordered" evidence="1">
    <location>
        <begin position="64"/>
        <end position="118"/>
    </location>
</feature>
<feature type="compositionally biased region" description="Low complexity" evidence="1">
    <location>
        <begin position="92"/>
        <end position="106"/>
    </location>
</feature>
<reference evidence="2" key="1">
    <citation type="submission" date="2022-12" db="EMBL/GenBank/DDBJ databases">
        <authorList>
            <person name="Petersen C."/>
        </authorList>
    </citation>
    <scope>NUCLEOTIDE SEQUENCE</scope>
    <source>
        <strain evidence="2">IBT 16125</strain>
    </source>
</reference>
<gene>
    <name evidence="2" type="ORF">N7458_005176</name>
</gene>
<keyword evidence="3" id="KW-1185">Reference proteome</keyword>
<protein>
    <submittedName>
        <fullName evidence="2">Uncharacterized protein</fullName>
    </submittedName>
</protein>
<accession>A0AAD6C998</accession>
<dbReference type="EMBL" id="JAPVEA010000005">
    <property type="protein sequence ID" value="KAJ5454220.1"/>
    <property type="molecule type" value="Genomic_DNA"/>
</dbReference>
<name>A0AAD6C998_9EURO</name>
<evidence type="ECO:0000313" key="2">
    <source>
        <dbReference type="EMBL" id="KAJ5454220.1"/>
    </source>
</evidence>
<evidence type="ECO:0000256" key="1">
    <source>
        <dbReference type="SAM" id="MobiDB-lite"/>
    </source>
</evidence>
<sequence>MARTRDTINNLGLTQSELKVLLYGILCPSTDGSRTAVDFDKLATELGYTSSSAKVMYGNARRKLSRATGITPGSGASTGRAAPATSGASTNPASSLPAPSGAAVGPTGPDTSEDEEED</sequence>
<dbReference type="AlphaFoldDB" id="A0AAD6C998"/>
<dbReference type="Proteomes" id="UP001213681">
    <property type="component" value="Unassembled WGS sequence"/>
</dbReference>
<comment type="caution">
    <text evidence="2">The sequence shown here is derived from an EMBL/GenBank/DDBJ whole genome shotgun (WGS) entry which is preliminary data.</text>
</comment>
<dbReference type="GeneID" id="81598801"/>